<comment type="caution">
    <text evidence="2">The sequence shown here is derived from an EMBL/GenBank/DDBJ whole genome shotgun (WGS) entry which is preliminary data.</text>
</comment>
<dbReference type="Proteomes" id="UP001070176">
    <property type="component" value="Unassembled WGS sequence"/>
</dbReference>
<sequence>MKNIFIIFILFFTPLFKSQSVIIDIEESGFGKPSGYYQKDLNNLLDPFQGTYIFSNGNTSFKIVLKKMIKQYFASHYEDMIIGEYQYIENGLEKANTLSNLDIVYSDQYLKHHISGNSILWSNSRLWKCPQCNPNEKRLAVRLNDNISGRRADFLMRRTAINGQEVLQVKIYNISSNVINVDDSSTLNEPPFALPKGEFTMIKQ</sequence>
<dbReference type="Pfam" id="PF20448">
    <property type="entry name" value="DUF6705"/>
    <property type="match status" value="1"/>
</dbReference>
<name>A0ABT3Y950_9FLAO</name>
<feature type="domain" description="DUF6705" evidence="1">
    <location>
        <begin position="1"/>
        <end position="204"/>
    </location>
</feature>
<dbReference type="RefSeq" id="WP_267283125.1">
    <property type="nucleotide sequence ID" value="NZ_JAOVZV010000036.1"/>
</dbReference>
<accession>A0ABT3Y950</accession>
<proteinExistence type="predicted"/>
<dbReference type="InterPro" id="IPR046551">
    <property type="entry name" value="DUF6705"/>
</dbReference>
<evidence type="ECO:0000313" key="3">
    <source>
        <dbReference type="Proteomes" id="UP001070176"/>
    </source>
</evidence>
<organism evidence="2 3">
    <name type="scientific">Chryseobacterium luquanense</name>
    <dbReference type="NCBI Taxonomy" id="2983766"/>
    <lineage>
        <taxon>Bacteria</taxon>
        <taxon>Pseudomonadati</taxon>
        <taxon>Bacteroidota</taxon>
        <taxon>Flavobacteriia</taxon>
        <taxon>Flavobacteriales</taxon>
        <taxon>Weeksellaceae</taxon>
        <taxon>Chryseobacterium group</taxon>
        <taxon>Chryseobacterium</taxon>
    </lineage>
</organism>
<protein>
    <recommendedName>
        <fullName evidence="1">DUF6705 domain-containing protein</fullName>
    </recommendedName>
</protein>
<evidence type="ECO:0000313" key="2">
    <source>
        <dbReference type="EMBL" id="MCX8534697.1"/>
    </source>
</evidence>
<dbReference type="EMBL" id="JAOVZV010000036">
    <property type="protein sequence ID" value="MCX8534697.1"/>
    <property type="molecule type" value="Genomic_DNA"/>
</dbReference>
<keyword evidence="3" id="KW-1185">Reference proteome</keyword>
<reference evidence="2" key="1">
    <citation type="submission" date="2022-10" db="EMBL/GenBank/DDBJ databases">
        <title>Chryseobacterium sp. nov., a novel bacterial species.</title>
        <authorList>
            <person name="Cao Y."/>
        </authorList>
    </citation>
    <scope>NUCLEOTIDE SEQUENCE</scope>
    <source>
        <strain evidence="2">KC 927</strain>
    </source>
</reference>
<gene>
    <name evidence="2" type="ORF">OEA66_20330</name>
</gene>
<evidence type="ECO:0000259" key="1">
    <source>
        <dbReference type="Pfam" id="PF20448"/>
    </source>
</evidence>